<gene>
    <name evidence="7" type="ORF">DFK10_07655</name>
</gene>
<evidence type="ECO:0000259" key="6">
    <source>
        <dbReference type="PROSITE" id="PS52015"/>
    </source>
</evidence>
<feature type="compositionally biased region" description="Pro residues" evidence="5">
    <location>
        <begin position="69"/>
        <end position="83"/>
    </location>
</feature>
<keyword evidence="4" id="KW-0472">Membrane</keyword>
<feature type="compositionally biased region" description="Low complexity" evidence="5">
    <location>
        <begin position="175"/>
        <end position="203"/>
    </location>
</feature>
<keyword evidence="2" id="KW-0812">Transmembrane</keyword>
<evidence type="ECO:0000256" key="5">
    <source>
        <dbReference type="SAM" id="MobiDB-lite"/>
    </source>
</evidence>
<evidence type="ECO:0000256" key="2">
    <source>
        <dbReference type="ARBA" id="ARBA00022692"/>
    </source>
</evidence>
<feature type="compositionally biased region" description="Polar residues" evidence="5">
    <location>
        <begin position="219"/>
        <end position="228"/>
    </location>
</feature>
<evidence type="ECO:0000313" key="8">
    <source>
        <dbReference type="Proteomes" id="UP000245293"/>
    </source>
</evidence>
<keyword evidence="3" id="KW-1133">Transmembrane helix</keyword>
<proteinExistence type="predicted"/>
<dbReference type="Gene3D" id="3.30.1150.10">
    <property type="match status" value="1"/>
</dbReference>
<feature type="compositionally biased region" description="Low complexity" evidence="5">
    <location>
        <begin position="131"/>
        <end position="154"/>
    </location>
</feature>
<keyword evidence="8" id="KW-1185">Reference proteome</keyword>
<comment type="caution">
    <text evidence="7">The sequence shown here is derived from an EMBL/GenBank/DDBJ whole genome shotgun (WGS) entry which is preliminary data.</text>
</comment>
<dbReference type="InterPro" id="IPR037682">
    <property type="entry name" value="TonB_C"/>
</dbReference>
<dbReference type="PROSITE" id="PS52015">
    <property type="entry name" value="TONB_CTD"/>
    <property type="match status" value="1"/>
</dbReference>
<dbReference type="GO" id="GO:0016020">
    <property type="term" value="C:membrane"/>
    <property type="evidence" value="ECO:0007669"/>
    <property type="project" value="UniProtKB-SubCell"/>
</dbReference>
<dbReference type="OrthoDB" id="7722272at2"/>
<dbReference type="GO" id="GO:0055085">
    <property type="term" value="P:transmembrane transport"/>
    <property type="evidence" value="ECO:0007669"/>
    <property type="project" value="InterPro"/>
</dbReference>
<feature type="region of interest" description="Disordered" evidence="5">
    <location>
        <begin position="59"/>
        <end position="228"/>
    </location>
</feature>
<dbReference type="EMBL" id="QETF01000006">
    <property type="protein sequence ID" value="PWG17254.1"/>
    <property type="molecule type" value="Genomic_DNA"/>
</dbReference>
<dbReference type="RefSeq" id="WP_109388276.1">
    <property type="nucleotide sequence ID" value="NZ_QETF01000006.1"/>
</dbReference>
<evidence type="ECO:0000313" key="7">
    <source>
        <dbReference type="EMBL" id="PWG17254.1"/>
    </source>
</evidence>
<evidence type="ECO:0000256" key="4">
    <source>
        <dbReference type="ARBA" id="ARBA00023136"/>
    </source>
</evidence>
<feature type="domain" description="TonB C-terminal" evidence="6">
    <location>
        <begin position="235"/>
        <end position="321"/>
    </location>
</feature>
<name>A0A2V1P604_9RHOB</name>
<dbReference type="AlphaFoldDB" id="A0A2V1P604"/>
<protein>
    <recommendedName>
        <fullName evidence="6">TonB C-terminal domain-containing protein</fullName>
    </recommendedName>
</protein>
<dbReference type="InterPro" id="IPR006260">
    <property type="entry name" value="TonB/TolA_C"/>
</dbReference>
<reference evidence="8" key="1">
    <citation type="submission" date="2018-05" db="EMBL/GenBank/DDBJ databases">
        <authorList>
            <person name="Du Z."/>
            <person name="Wang X."/>
        </authorList>
    </citation>
    <scope>NUCLEOTIDE SEQUENCE [LARGE SCALE GENOMIC DNA]</scope>
    <source>
        <strain evidence="8">WDS4C29</strain>
    </source>
</reference>
<comment type="subcellular location">
    <subcellularLocation>
        <location evidence="1">Membrane</location>
        <topology evidence="1">Single-pass membrane protein</topology>
    </subcellularLocation>
</comment>
<evidence type="ECO:0000256" key="3">
    <source>
        <dbReference type="ARBA" id="ARBA00022989"/>
    </source>
</evidence>
<accession>A0A2V1P604</accession>
<evidence type="ECO:0000256" key="1">
    <source>
        <dbReference type="ARBA" id="ARBA00004167"/>
    </source>
</evidence>
<dbReference type="NCBIfam" id="TIGR01352">
    <property type="entry name" value="tonB_Cterm"/>
    <property type="match status" value="1"/>
</dbReference>
<sequence length="321" mass="32973">MMRLDFLLFLGVATAAHLALWPELDLSGPAGGGAGGENSVTLAASAPVADLVEHWETPPETATSIPMLDAPPAPDVPQPPPAENAPKAAPRPELIEPAPITPSLPQATRSVPPVEPPDMATATLSVPRVDAATPRTAPQTIRPARPAAPTALPRPDQPQPPELDRVAAATDSPLAPARSIQPPARPAQRQEPAAAPAQPVQTATGPSGQAELSGPAAAQPSQGADRATTQRLMAQWGSGVQRAIERRKRYPRGTRASGTVRLRLTLNGAGQLTGIGLAASSGHTALDQAAMAAVRAARYPAAPEPLGPGPHAFTVPLSFRP</sequence>
<organism evidence="7 8">
    <name type="scientific">Salibaculum griseiflavum</name>
    <dbReference type="NCBI Taxonomy" id="1914409"/>
    <lineage>
        <taxon>Bacteria</taxon>
        <taxon>Pseudomonadati</taxon>
        <taxon>Pseudomonadota</taxon>
        <taxon>Alphaproteobacteria</taxon>
        <taxon>Rhodobacterales</taxon>
        <taxon>Roseobacteraceae</taxon>
        <taxon>Salibaculum</taxon>
    </lineage>
</organism>
<dbReference type="Proteomes" id="UP000245293">
    <property type="component" value="Unassembled WGS sequence"/>
</dbReference>
<dbReference type="Pfam" id="PF03544">
    <property type="entry name" value="TonB_C"/>
    <property type="match status" value="1"/>
</dbReference>
<dbReference type="SUPFAM" id="SSF74653">
    <property type="entry name" value="TolA/TonB C-terminal domain"/>
    <property type="match status" value="1"/>
</dbReference>